<protein>
    <submittedName>
        <fullName evidence="2">Acetyl-CoA hydrolase</fullName>
    </submittedName>
</protein>
<name>A0AC35FCP9_9BILA</name>
<reference evidence="2" key="1">
    <citation type="submission" date="2022-11" db="UniProtKB">
        <authorList>
            <consortium name="WormBaseParasite"/>
        </authorList>
    </citation>
    <scope>IDENTIFICATION</scope>
</reference>
<proteinExistence type="predicted"/>
<dbReference type="WBParaSite" id="PS1159_v2.g15683.t1">
    <property type="protein sequence ID" value="PS1159_v2.g15683.t1"/>
    <property type="gene ID" value="PS1159_v2.g15683"/>
</dbReference>
<dbReference type="Proteomes" id="UP000887580">
    <property type="component" value="Unplaced"/>
</dbReference>
<sequence length="466" mass="51218">MRFPSSPQWNQIRFFSGIRQGVQCRTLTYPVPGKHTKYVSFEEAVSLIKSNDHIHVHGAPSTPTDLLKALCNHVETNDLSGIKLNHIILCGEIPWAQEKFHKKIRSNCLFIDAQLRKLVNSGIADYTPVFLQDTVRVFDDKVIPVDVAFVTVSKPDNHGYVSLGVNVDCTSAAVRNAKKIVAVQNESQPFTFGDSLIHISQIDALCKTDSPITVIPKSTPTAEELSISKLIAENLVDDYATLQMGIGALPDCVLSLLTNHKELGIHTELACSGVVDLIEKNVITNSRKSIDRGKIVTSFAMGDRKFYDLMNDNPFFIFASAAYTNNFNVIAAQSQMTAINSAIEIDLAGQIVSDTIGKNFYSGFGGQTDFINASAQAADNKGKAIITITSRTKGQSKIVPCIKEGAGVVTTRAHARYIVTEYGIANLFGKSVRQRAYELINISHPDDREMLEKGAFERFKCLPSKD</sequence>
<evidence type="ECO:0000313" key="2">
    <source>
        <dbReference type="WBParaSite" id="PS1159_v2.g15683.t1"/>
    </source>
</evidence>
<organism evidence="1 2">
    <name type="scientific">Panagrolaimus sp. PS1159</name>
    <dbReference type="NCBI Taxonomy" id="55785"/>
    <lineage>
        <taxon>Eukaryota</taxon>
        <taxon>Metazoa</taxon>
        <taxon>Ecdysozoa</taxon>
        <taxon>Nematoda</taxon>
        <taxon>Chromadorea</taxon>
        <taxon>Rhabditida</taxon>
        <taxon>Tylenchina</taxon>
        <taxon>Panagrolaimomorpha</taxon>
        <taxon>Panagrolaimoidea</taxon>
        <taxon>Panagrolaimidae</taxon>
        <taxon>Panagrolaimus</taxon>
    </lineage>
</organism>
<evidence type="ECO:0000313" key="1">
    <source>
        <dbReference type="Proteomes" id="UP000887580"/>
    </source>
</evidence>
<accession>A0AC35FCP9</accession>